<keyword evidence="3" id="KW-1185">Reference proteome</keyword>
<name>A0A8J2H6P4_COTCN</name>
<dbReference type="EMBL" id="CAJNRD030001117">
    <property type="protein sequence ID" value="CAG5077991.1"/>
    <property type="molecule type" value="Genomic_DNA"/>
</dbReference>
<evidence type="ECO:0000256" key="1">
    <source>
        <dbReference type="SAM" id="MobiDB-lite"/>
    </source>
</evidence>
<dbReference type="Proteomes" id="UP000786811">
    <property type="component" value="Unassembled WGS sequence"/>
</dbReference>
<proteinExistence type="predicted"/>
<accession>A0A8J2H6P4</accession>
<organism evidence="2 3">
    <name type="scientific">Cotesia congregata</name>
    <name type="common">Parasitoid wasp</name>
    <name type="synonym">Apanteles congregatus</name>
    <dbReference type="NCBI Taxonomy" id="51543"/>
    <lineage>
        <taxon>Eukaryota</taxon>
        <taxon>Metazoa</taxon>
        <taxon>Ecdysozoa</taxon>
        <taxon>Arthropoda</taxon>
        <taxon>Hexapoda</taxon>
        <taxon>Insecta</taxon>
        <taxon>Pterygota</taxon>
        <taxon>Neoptera</taxon>
        <taxon>Endopterygota</taxon>
        <taxon>Hymenoptera</taxon>
        <taxon>Apocrita</taxon>
        <taxon>Ichneumonoidea</taxon>
        <taxon>Braconidae</taxon>
        <taxon>Microgastrinae</taxon>
        <taxon>Cotesia</taxon>
    </lineage>
</organism>
<gene>
    <name evidence="2" type="ORF">HICCMSTLAB_LOCUS2612</name>
</gene>
<protein>
    <submittedName>
        <fullName evidence="2">Uncharacterized protein</fullName>
    </submittedName>
</protein>
<comment type="caution">
    <text evidence="2">The sequence shown here is derived from an EMBL/GenBank/DDBJ whole genome shotgun (WGS) entry which is preliminary data.</text>
</comment>
<evidence type="ECO:0000313" key="2">
    <source>
        <dbReference type="EMBL" id="CAG5077991.1"/>
    </source>
</evidence>
<sequence length="70" mass="8282">MVILFIFIIKSKATPVEYENYDDYDSYNQDSENSYEEESYPDEGYSGYEYDSHDNNYDFDSPLVSSAVRF</sequence>
<reference evidence="2" key="1">
    <citation type="submission" date="2021-04" db="EMBL/GenBank/DDBJ databases">
        <authorList>
            <person name="Chebbi M.A.C M."/>
        </authorList>
    </citation>
    <scope>NUCLEOTIDE SEQUENCE</scope>
</reference>
<feature type="region of interest" description="Disordered" evidence="1">
    <location>
        <begin position="21"/>
        <end position="48"/>
    </location>
</feature>
<evidence type="ECO:0000313" key="3">
    <source>
        <dbReference type="Proteomes" id="UP000786811"/>
    </source>
</evidence>
<dbReference type="AlphaFoldDB" id="A0A8J2H6P4"/>